<dbReference type="InterPro" id="IPR021629">
    <property type="entry name" value="Mediator_Med23"/>
</dbReference>
<proteinExistence type="inferred from homology"/>
<dbReference type="GO" id="GO:0005634">
    <property type="term" value="C:nucleus"/>
    <property type="evidence" value="ECO:0007669"/>
    <property type="project" value="UniProtKB-SubCell"/>
</dbReference>
<organism evidence="6 7">
    <name type="scientific">Ilex paraguariensis</name>
    <name type="common">yerba mate</name>
    <dbReference type="NCBI Taxonomy" id="185542"/>
    <lineage>
        <taxon>Eukaryota</taxon>
        <taxon>Viridiplantae</taxon>
        <taxon>Streptophyta</taxon>
        <taxon>Embryophyta</taxon>
        <taxon>Tracheophyta</taxon>
        <taxon>Spermatophyta</taxon>
        <taxon>Magnoliopsida</taxon>
        <taxon>eudicotyledons</taxon>
        <taxon>Gunneridae</taxon>
        <taxon>Pentapetalae</taxon>
        <taxon>asterids</taxon>
        <taxon>campanulids</taxon>
        <taxon>Aquifoliales</taxon>
        <taxon>Aquifoliaceae</taxon>
        <taxon>Ilex</taxon>
    </lineage>
</organism>
<dbReference type="AlphaFoldDB" id="A0ABC8TWN3"/>
<keyword evidence="7" id="KW-1185">Reference proteome</keyword>
<protein>
    <submittedName>
        <fullName evidence="6">Uncharacterized protein</fullName>
    </submittedName>
</protein>
<keyword evidence="3" id="KW-0805">Transcription regulation</keyword>
<comment type="caution">
    <text evidence="6">The sequence shown here is derived from an EMBL/GenBank/DDBJ whole genome shotgun (WGS) entry which is preliminary data.</text>
</comment>
<evidence type="ECO:0000256" key="5">
    <source>
        <dbReference type="ARBA" id="ARBA00023242"/>
    </source>
</evidence>
<gene>
    <name evidence="6" type="ORF">ILEXP_LOCUS41888</name>
</gene>
<evidence type="ECO:0000256" key="4">
    <source>
        <dbReference type="ARBA" id="ARBA00023163"/>
    </source>
</evidence>
<evidence type="ECO:0000313" key="6">
    <source>
        <dbReference type="EMBL" id="CAK9172246.1"/>
    </source>
</evidence>
<comment type="similarity">
    <text evidence="2">Belongs to the Mediator complex subunit 23 family.</text>
</comment>
<evidence type="ECO:0000313" key="7">
    <source>
        <dbReference type="Proteomes" id="UP001642360"/>
    </source>
</evidence>
<dbReference type="EMBL" id="CAUOFW020005946">
    <property type="protein sequence ID" value="CAK9172246.1"/>
    <property type="molecule type" value="Genomic_DNA"/>
</dbReference>
<reference evidence="6 7" key="1">
    <citation type="submission" date="2024-02" db="EMBL/GenBank/DDBJ databases">
        <authorList>
            <person name="Vignale AGUSTIN F."/>
            <person name="Sosa J E."/>
            <person name="Modenutti C."/>
        </authorList>
    </citation>
    <scope>NUCLEOTIDE SEQUENCE [LARGE SCALE GENOMIC DNA]</scope>
</reference>
<name>A0ABC8TWN3_9AQUA</name>
<evidence type="ECO:0000256" key="1">
    <source>
        <dbReference type="ARBA" id="ARBA00004123"/>
    </source>
</evidence>
<evidence type="ECO:0000256" key="3">
    <source>
        <dbReference type="ARBA" id="ARBA00023015"/>
    </source>
</evidence>
<evidence type="ECO:0000256" key="2">
    <source>
        <dbReference type="ARBA" id="ARBA00010222"/>
    </source>
</evidence>
<keyword evidence="5" id="KW-0539">Nucleus</keyword>
<dbReference type="PANTHER" id="PTHR12691">
    <property type="entry name" value="MEDIATOR OF RNA POLYMERASE II TRANSCRIPTION SUBUNIT 23"/>
    <property type="match status" value="1"/>
</dbReference>
<keyword evidence="4" id="KW-0804">Transcription</keyword>
<dbReference type="Proteomes" id="UP001642360">
    <property type="component" value="Unassembled WGS sequence"/>
</dbReference>
<accession>A0ABC8TWN3</accession>
<sequence length="214" mass="23642">MVGGEDLASSIQRGSLDWERALRCIRHALRNTPSPDWWRRVLVAAPCYRSLAPGPTPGAVFTFDMICEATIDRIVELLKLTNSVVVQHIYGMIICFLVLNASGTINMLTMGEVTGYQELVEVKAMIELGTLRGLGCLGSWNMLGVQKETFDEKVILGESDDVGQLEKKGLVRSWLGKGLTAENKALRDCSTSCSYEKAGKRFIELNEVITAEKE</sequence>
<dbReference type="PANTHER" id="PTHR12691:SF10">
    <property type="entry name" value="MEDIATOR OF RNA POLYMERASE II TRANSCRIPTION SUBUNIT 23"/>
    <property type="match status" value="1"/>
</dbReference>
<comment type="subcellular location">
    <subcellularLocation>
        <location evidence="1">Nucleus</location>
    </subcellularLocation>
</comment>